<reference evidence="2" key="1">
    <citation type="submission" date="2022-11" db="UniProtKB">
        <authorList>
            <consortium name="WormBaseParasite"/>
        </authorList>
    </citation>
    <scope>IDENTIFICATION</scope>
</reference>
<name>A0A914PB85_9BILA</name>
<sequence>MAKEYVYTEFNKISNSKLQEFNIYGIITHVDYRMSYDQRQQVQDEYRLIINDGTGDINVTIYCATDEIPRTCATFKYGKIVRFHRLKRNSLKNNGGFYLCGRIRFPTSFLLFDLPTDGSKFKYNPCFQSSNRYTSSPKDAKLVS</sequence>
<evidence type="ECO:0000313" key="1">
    <source>
        <dbReference type="Proteomes" id="UP000887578"/>
    </source>
</evidence>
<organism evidence="1 2">
    <name type="scientific">Panagrolaimus davidi</name>
    <dbReference type="NCBI Taxonomy" id="227884"/>
    <lineage>
        <taxon>Eukaryota</taxon>
        <taxon>Metazoa</taxon>
        <taxon>Ecdysozoa</taxon>
        <taxon>Nematoda</taxon>
        <taxon>Chromadorea</taxon>
        <taxon>Rhabditida</taxon>
        <taxon>Tylenchina</taxon>
        <taxon>Panagrolaimomorpha</taxon>
        <taxon>Panagrolaimoidea</taxon>
        <taxon>Panagrolaimidae</taxon>
        <taxon>Panagrolaimus</taxon>
    </lineage>
</organism>
<dbReference type="SUPFAM" id="SSF50249">
    <property type="entry name" value="Nucleic acid-binding proteins"/>
    <property type="match status" value="1"/>
</dbReference>
<keyword evidence="1" id="KW-1185">Reference proteome</keyword>
<evidence type="ECO:0000313" key="2">
    <source>
        <dbReference type="WBParaSite" id="PDA_v2.g15370.t1"/>
    </source>
</evidence>
<proteinExistence type="predicted"/>
<accession>A0A914PB85</accession>
<dbReference type="Gene3D" id="2.40.50.140">
    <property type="entry name" value="Nucleic acid-binding proteins"/>
    <property type="match status" value="1"/>
</dbReference>
<dbReference type="InterPro" id="IPR012340">
    <property type="entry name" value="NA-bd_OB-fold"/>
</dbReference>
<dbReference type="WBParaSite" id="PDA_v2.g15370.t1">
    <property type="protein sequence ID" value="PDA_v2.g15370.t1"/>
    <property type="gene ID" value="PDA_v2.g15370"/>
</dbReference>
<dbReference type="Proteomes" id="UP000887578">
    <property type="component" value="Unplaced"/>
</dbReference>
<protein>
    <submittedName>
        <fullName evidence="2">Uncharacterized protein</fullName>
    </submittedName>
</protein>
<dbReference type="AlphaFoldDB" id="A0A914PB85"/>